<name>A0A6L6HNQ6_9RHOB</name>
<keyword evidence="6" id="KW-0418">Kinase</keyword>
<dbReference type="SMART" id="SM00911">
    <property type="entry name" value="HWE_HK"/>
    <property type="match status" value="1"/>
</dbReference>
<evidence type="ECO:0000256" key="4">
    <source>
        <dbReference type="ARBA" id="ARBA00022679"/>
    </source>
</evidence>
<dbReference type="AlphaFoldDB" id="A0A6L6HNQ6"/>
<evidence type="ECO:0000256" key="6">
    <source>
        <dbReference type="ARBA" id="ARBA00022777"/>
    </source>
</evidence>
<dbReference type="Pfam" id="PF08448">
    <property type="entry name" value="PAS_4"/>
    <property type="match status" value="2"/>
</dbReference>
<dbReference type="Proteomes" id="UP000481417">
    <property type="component" value="Unassembled WGS sequence"/>
</dbReference>
<accession>A0A6L6HNQ6</accession>
<evidence type="ECO:0000256" key="5">
    <source>
        <dbReference type="ARBA" id="ARBA00022741"/>
    </source>
</evidence>
<evidence type="ECO:0000256" key="3">
    <source>
        <dbReference type="ARBA" id="ARBA00022553"/>
    </source>
</evidence>
<keyword evidence="10" id="KW-1185">Reference proteome</keyword>
<dbReference type="InterPro" id="IPR036890">
    <property type="entry name" value="HATPase_C_sf"/>
</dbReference>
<keyword evidence="5" id="KW-0547">Nucleotide-binding</keyword>
<dbReference type="PANTHER" id="PTHR41523">
    <property type="entry name" value="TWO-COMPONENT SYSTEM SENSOR PROTEIN"/>
    <property type="match status" value="1"/>
</dbReference>
<keyword evidence="7" id="KW-0067">ATP-binding</keyword>
<sequence>MTDAEKEPILQGGGECGALLRGLDWACNPLGLPSGWPDELAVLVGMALVSAQPMLIVWGPQRITLYNDAYAAMCGQRHPAALGRPFRELWFDVWDRIEPIIAAAYDGISTSMEDIAFTLHRNGYPEKANFAFSYTPVRDRSGAVLGMFCPCTETTRAVALRDAQRVERSGFLQIFEVALGAVALLSGPDHIFRFANSDYLRLVGNRDVIGKPVRLALPEVVGQGFIDILDRVYRTGESHVGRHIPIALQSHPEATPRQHFLDFLYHPIRDDSGTINGIFVQAIDVTERVDEDQRRQMLLGELSHRMKNQLAMIQAIVNQTLRSADDLASATRVLSERIRVLSGAHDILIEGRTSSTTVEEIVQKVLVLHDHGGTRLRAEGPALAVAARPALSLSLILHELSTNAAKYGALSGDTGTVRIAWETARSARGTDRFVLTWTEEGGPPVCQPESFGSGSRLIEAGLSGTADCEVVTDYAPDGLRCTISADLLSFQTAD</sequence>
<dbReference type="InterPro" id="IPR011102">
    <property type="entry name" value="Sig_transdc_His_kinase_HWE"/>
</dbReference>
<dbReference type="Pfam" id="PF07536">
    <property type="entry name" value="HWE_HK"/>
    <property type="match status" value="1"/>
</dbReference>
<keyword evidence="3" id="KW-0597">Phosphoprotein</keyword>
<feature type="domain" description="Signal transduction histidine kinase HWE region" evidence="8">
    <location>
        <begin position="301"/>
        <end position="382"/>
    </location>
</feature>
<dbReference type="Gene3D" id="3.30.565.10">
    <property type="entry name" value="Histidine kinase-like ATPase, C-terminal domain"/>
    <property type="match status" value="1"/>
</dbReference>
<evidence type="ECO:0000256" key="1">
    <source>
        <dbReference type="ARBA" id="ARBA00000085"/>
    </source>
</evidence>
<protein>
    <recommendedName>
        <fullName evidence="2">histidine kinase</fullName>
        <ecNumber evidence="2">2.7.13.3</ecNumber>
    </recommendedName>
</protein>
<dbReference type="EC" id="2.7.13.3" evidence="2"/>
<dbReference type="InterPro" id="IPR035965">
    <property type="entry name" value="PAS-like_dom_sf"/>
</dbReference>
<evidence type="ECO:0000313" key="9">
    <source>
        <dbReference type="EMBL" id="MTE00797.1"/>
    </source>
</evidence>
<gene>
    <name evidence="9" type="ORF">GIY56_10890</name>
</gene>
<evidence type="ECO:0000259" key="8">
    <source>
        <dbReference type="SMART" id="SM00911"/>
    </source>
</evidence>
<dbReference type="SUPFAM" id="SSF55785">
    <property type="entry name" value="PYP-like sensor domain (PAS domain)"/>
    <property type="match status" value="2"/>
</dbReference>
<proteinExistence type="predicted"/>
<evidence type="ECO:0000313" key="10">
    <source>
        <dbReference type="Proteomes" id="UP000481417"/>
    </source>
</evidence>
<reference evidence="9 10" key="1">
    <citation type="submission" date="2019-11" db="EMBL/GenBank/DDBJ databases">
        <authorList>
            <person name="Lang L."/>
        </authorList>
    </citation>
    <scope>NUCLEOTIDE SEQUENCE [LARGE SCALE GENOMIC DNA]</scope>
    <source>
        <strain evidence="9 10">YIM 132242</strain>
    </source>
</reference>
<dbReference type="PANTHER" id="PTHR41523:SF7">
    <property type="entry name" value="HISTIDINE KINASE"/>
    <property type="match status" value="1"/>
</dbReference>
<organism evidence="9 10">
    <name type="scientific">Paracoccus lichenicola</name>
    <dbReference type="NCBI Taxonomy" id="2665644"/>
    <lineage>
        <taxon>Bacteria</taxon>
        <taxon>Pseudomonadati</taxon>
        <taxon>Pseudomonadota</taxon>
        <taxon>Alphaproteobacteria</taxon>
        <taxon>Rhodobacterales</taxon>
        <taxon>Paracoccaceae</taxon>
        <taxon>Paracoccus</taxon>
    </lineage>
</organism>
<dbReference type="GO" id="GO:0004673">
    <property type="term" value="F:protein histidine kinase activity"/>
    <property type="evidence" value="ECO:0007669"/>
    <property type="project" value="UniProtKB-EC"/>
</dbReference>
<dbReference type="EMBL" id="WMBT01000005">
    <property type="protein sequence ID" value="MTE00797.1"/>
    <property type="molecule type" value="Genomic_DNA"/>
</dbReference>
<dbReference type="RefSeq" id="WP_154764860.1">
    <property type="nucleotide sequence ID" value="NZ_WMBT01000005.1"/>
</dbReference>
<dbReference type="InterPro" id="IPR013656">
    <property type="entry name" value="PAS_4"/>
</dbReference>
<keyword evidence="4" id="KW-0808">Transferase</keyword>
<comment type="caution">
    <text evidence="9">The sequence shown here is derived from an EMBL/GenBank/DDBJ whole genome shotgun (WGS) entry which is preliminary data.</text>
</comment>
<evidence type="ECO:0000256" key="7">
    <source>
        <dbReference type="ARBA" id="ARBA00022840"/>
    </source>
</evidence>
<comment type="catalytic activity">
    <reaction evidence="1">
        <text>ATP + protein L-histidine = ADP + protein N-phospho-L-histidine.</text>
        <dbReference type="EC" id="2.7.13.3"/>
    </reaction>
</comment>
<dbReference type="Gene3D" id="3.30.450.20">
    <property type="entry name" value="PAS domain"/>
    <property type="match status" value="2"/>
</dbReference>
<evidence type="ECO:0000256" key="2">
    <source>
        <dbReference type="ARBA" id="ARBA00012438"/>
    </source>
</evidence>
<dbReference type="GO" id="GO:0005524">
    <property type="term" value="F:ATP binding"/>
    <property type="evidence" value="ECO:0007669"/>
    <property type="project" value="UniProtKB-KW"/>
</dbReference>